<organism evidence="1 2">
    <name type="scientific">Trichonephila inaurata madagascariensis</name>
    <dbReference type="NCBI Taxonomy" id="2747483"/>
    <lineage>
        <taxon>Eukaryota</taxon>
        <taxon>Metazoa</taxon>
        <taxon>Ecdysozoa</taxon>
        <taxon>Arthropoda</taxon>
        <taxon>Chelicerata</taxon>
        <taxon>Arachnida</taxon>
        <taxon>Araneae</taxon>
        <taxon>Araneomorphae</taxon>
        <taxon>Entelegynae</taxon>
        <taxon>Araneoidea</taxon>
        <taxon>Nephilidae</taxon>
        <taxon>Trichonephila</taxon>
        <taxon>Trichonephila inaurata</taxon>
    </lineage>
</organism>
<dbReference type="EMBL" id="BMAV01003441">
    <property type="protein sequence ID" value="GFY43034.1"/>
    <property type="molecule type" value="Genomic_DNA"/>
</dbReference>
<comment type="caution">
    <text evidence="1">The sequence shown here is derived from an EMBL/GenBank/DDBJ whole genome shotgun (WGS) entry which is preliminary data.</text>
</comment>
<evidence type="ECO:0000313" key="1">
    <source>
        <dbReference type="EMBL" id="GFY43034.1"/>
    </source>
</evidence>
<proteinExistence type="predicted"/>
<keyword evidence="2" id="KW-1185">Reference proteome</keyword>
<evidence type="ECO:0000313" key="2">
    <source>
        <dbReference type="Proteomes" id="UP000886998"/>
    </source>
</evidence>
<protein>
    <submittedName>
        <fullName evidence="1">Uncharacterized protein</fullName>
    </submittedName>
</protein>
<dbReference type="AlphaFoldDB" id="A0A8X6WZ19"/>
<dbReference type="Proteomes" id="UP000886998">
    <property type="component" value="Unassembled WGS sequence"/>
</dbReference>
<reference evidence="1" key="1">
    <citation type="submission" date="2020-08" db="EMBL/GenBank/DDBJ databases">
        <title>Multicomponent nature underlies the extraordinary mechanical properties of spider dragline silk.</title>
        <authorList>
            <person name="Kono N."/>
            <person name="Nakamura H."/>
            <person name="Mori M."/>
            <person name="Yoshida Y."/>
            <person name="Ohtoshi R."/>
            <person name="Malay A.D."/>
            <person name="Moran D.A.P."/>
            <person name="Tomita M."/>
            <person name="Numata K."/>
            <person name="Arakawa K."/>
        </authorList>
    </citation>
    <scope>NUCLEOTIDE SEQUENCE</scope>
</reference>
<accession>A0A8X6WZ19</accession>
<sequence length="105" mass="12152">MHDFFLDSVWVSNPTKVGANLTIQAKAGFISPQKSSWQNDVNHHWRKELKCKKCTNLWAPGFQLMHSLDLVGITMHFLRKIFRTVEYGISNIRHTTRKLTQPSGE</sequence>
<gene>
    <name evidence="1" type="ORF">TNIN_238391</name>
</gene>
<name>A0A8X6WZ19_9ARAC</name>